<dbReference type="InterPro" id="IPR037053">
    <property type="entry name" value="Phage_tail_collar_dom_sf"/>
</dbReference>
<accession>A0A2S7BX75</accession>
<dbReference type="AlphaFoldDB" id="A0A2S7BX75"/>
<dbReference type="SUPFAM" id="SSF88874">
    <property type="entry name" value="Receptor-binding domain of short tail fibre protein gp12"/>
    <property type="match status" value="1"/>
</dbReference>
<dbReference type="Gene3D" id="3.90.1340.10">
    <property type="entry name" value="Phage tail collar domain"/>
    <property type="match status" value="1"/>
</dbReference>
<evidence type="ECO:0000313" key="2">
    <source>
        <dbReference type="EMBL" id="PPU53921.1"/>
    </source>
</evidence>
<feature type="domain" description="Phage tail collar" evidence="1">
    <location>
        <begin position="7"/>
        <end position="63"/>
    </location>
</feature>
<proteinExistence type="predicted"/>
<name>A0A2S7BX75_9XANT</name>
<comment type="caution">
    <text evidence="2">The sequence shown here is derived from an EMBL/GenBank/DDBJ whole genome shotgun (WGS) entry which is preliminary data.</text>
</comment>
<evidence type="ECO:0000259" key="1">
    <source>
        <dbReference type="Pfam" id="PF07484"/>
    </source>
</evidence>
<dbReference type="Proteomes" id="UP000238908">
    <property type="component" value="Unassembled WGS sequence"/>
</dbReference>
<protein>
    <submittedName>
        <fullName evidence="2">Phage tail protein</fullName>
    </submittedName>
</protein>
<dbReference type="RefSeq" id="WP_104617329.1">
    <property type="nucleotide sequence ID" value="NZ_JBHLXZ010000053.1"/>
</dbReference>
<evidence type="ECO:0000313" key="3">
    <source>
        <dbReference type="Proteomes" id="UP000238908"/>
    </source>
</evidence>
<gene>
    <name evidence="2" type="ORF">XdyCFBP7245_20835</name>
</gene>
<reference evidence="2 3" key="1">
    <citation type="submission" date="2016-08" db="EMBL/GenBank/DDBJ databases">
        <authorList>
            <person name="Seilhamer J.J."/>
        </authorList>
    </citation>
    <scope>NUCLEOTIDE SEQUENCE [LARGE SCALE GENOMIC DNA]</scope>
    <source>
        <strain evidence="2 3">CFBP7245</strain>
    </source>
</reference>
<dbReference type="InterPro" id="IPR011083">
    <property type="entry name" value="Phage_tail_collar_dom"/>
</dbReference>
<dbReference type="Pfam" id="PF07484">
    <property type="entry name" value="Collar"/>
    <property type="match status" value="1"/>
</dbReference>
<sequence length="175" mass="18273">MSTPFIGEIRMFGFGRTPQGWQACDGSLLQISEYETLYVLLGTVYGGNGTDTFGVPDLRGRVPIHQGQGPGLNNYVLAQRSGTETVTLIDLQIPAHTHTAQATTSAATATASAGLLPAAVNGSMFYASDVNGATTLAMSAQSTSFAGGNQPHDNLMPTLTVQYCIATTGIFPQQA</sequence>
<dbReference type="EMBL" id="MDEE01000050">
    <property type="protein sequence ID" value="PPU53921.1"/>
    <property type="molecule type" value="Genomic_DNA"/>
</dbReference>
<organism evidence="2 3">
    <name type="scientific">Xanthomonas dyei</name>
    <dbReference type="NCBI Taxonomy" id="743699"/>
    <lineage>
        <taxon>Bacteria</taxon>
        <taxon>Pseudomonadati</taxon>
        <taxon>Pseudomonadota</taxon>
        <taxon>Gammaproteobacteria</taxon>
        <taxon>Lysobacterales</taxon>
        <taxon>Lysobacteraceae</taxon>
        <taxon>Xanthomonas</taxon>
    </lineage>
</organism>